<comment type="subcellular location">
    <subcellularLocation>
        <location evidence="1">Nucleus</location>
    </subcellularLocation>
</comment>
<evidence type="ECO:0000256" key="1">
    <source>
        <dbReference type="ARBA" id="ARBA00004123"/>
    </source>
</evidence>
<proteinExistence type="inferred from homology"/>
<feature type="compositionally biased region" description="Low complexity" evidence="10">
    <location>
        <begin position="136"/>
        <end position="145"/>
    </location>
</feature>
<keyword evidence="8" id="KW-0131">Cell cycle</keyword>
<dbReference type="Proteomes" id="UP000504634">
    <property type="component" value="Unplaced"/>
</dbReference>
<dbReference type="SUPFAM" id="SSF55729">
    <property type="entry name" value="Acyl-CoA N-acyltransferases (Nat)"/>
    <property type="match status" value="1"/>
</dbReference>
<feature type="compositionally biased region" description="Low complexity" evidence="10">
    <location>
        <begin position="226"/>
        <end position="241"/>
    </location>
</feature>
<dbReference type="OrthoDB" id="428854at2759"/>
<feature type="domain" description="N-acetyltransferase ESCO zinc-finger" evidence="11">
    <location>
        <begin position="647"/>
        <end position="685"/>
    </location>
</feature>
<name>A0A6J2TEJ7_DROLE</name>
<keyword evidence="5" id="KW-0863">Zinc-finger</keyword>
<evidence type="ECO:0000256" key="3">
    <source>
        <dbReference type="ARBA" id="ARBA00022679"/>
    </source>
</evidence>
<sequence length="858" mass="95921">METQTPTRSGRPTRTATPRLSERKKQLFRSRSSTKHDIEEDSDADDPLRGISPLTPTKSGANEHNKKNAQSVSIGSRKSSTIIDEGRRRLRSSTSSSPENNKENKVSLKTRGVDGAATGASADQLPSLFTTTMRINSNSSSANNSPRTPKTPARHIVSDSDESDDGNEKMKTVRRCTAIKRKHSPRVVNLKASPESASGSPQSKQSRLQKQCIPTMSFYSKGGAGLTSPDSPRSSRTSLSSAAGQQYHQQSSNKGKVISPTTRRRVGINKGVRHKIRKPPRTAQTKALPPTDVDLILKALRNDKLRLLITKNREERAKIEEVHEILRKAKDPIQMAKPLSIMASDDANNNNNNITGPKENFDAWQPTTTDFSDLSDCEECEETGVPDATSTTTSELIEPVIPIIRHDAPGTRKFFKSGRRSSTCMEVRITDNIRASVSNGKIALVEPKKVRRVRVRSTTHFSMEQATVDAILRNLDDTTFGDSIQSSPEFSAPTVAHEPEVVMDADPFAKYRQLLPYNTNDPAVIEQQELLLEFLISNDICTDENFKIFIADPDNHKDEATRIVDELYVVVNAEQMAEEMCVEENVPVNIVPVEQPESHIAVTAVETQPKLFPIFTQERVQPLPQRSTRRKAPASMQLSIGASGSNQMQIDAGQKAFGAKQCQQCGLVYTVHEPEEEQLHREYHNSVHVLRFKGWIDEDIVAVYTEWANDGRIIRLTEQAPAVRLERLNELIKLVDKELGYASYIVPKTFVAFFAVRKQQIVGMCLVQPLTQAHRFMQIDGIDYCSEEAYEASCGISRIWVSPLQRRRRIATKLLRAVQLHTILGREIPMNRIAFSSPTDDGRIFARQVTQCDNFLTY</sequence>
<protein>
    <submittedName>
        <fullName evidence="14">N-acetyltransferase eco</fullName>
    </submittedName>
</protein>
<dbReference type="Gene3D" id="3.40.630.30">
    <property type="match status" value="1"/>
</dbReference>
<dbReference type="GO" id="GO:0005634">
    <property type="term" value="C:nucleus"/>
    <property type="evidence" value="ECO:0007669"/>
    <property type="project" value="UniProtKB-SubCell"/>
</dbReference>
<dbReference type="GO" id="GO:0000785">
    <property type="term" value="C:chromatin"/>
    <property type="evidence" value="ECO:0007669"/>
    <property type="project" value="TreeGrafter"/>
</dbReference>
<feature type="compositionally biased region" description="Basic residues" evidence="10">
    <location>
        <begin position="262"/>
        <end position="272"/>
    </location>
</feature>
<dbReference type="InterPro" id="IPR028005">
    <property type="entry name" value="AcTrfase_ESCO_Znf_dom"/>
</dbReference>
<keyword evidence="7" id="KW-0539">Nucleus</keyword>
<dbReference type="PANTHER" id="PTHR45884">
    <property type="entry name" value="N-ACETYLTRANSFERASE ECO"/>
    <property type="match status" value="1"/>
</dbReference>
<dbReference type="PANTHER" id="PTHR45884:SF2">
    <property type="entry name" value="N-ACETYLTRANSFERASE ECO"/>
    <property type="match status" value="1"/>
</dbReference>
<comment type="similarity">
    <text evidence="2">Belongs to the acetyltransferase family. ECO subfamily.</text>
</comment>
<evidence type="ECO:0000313" key="13">
    <source>
        <dbReference type="Proteomes" id="UP000504634"/>
    </source>
</evidence>
<dbReference type="GO" id="GO:0008270">
    <property type="term" value="F:zinc ion binding"/>
    <property type="evidence" value="ECO:0007669"/>
    <property type="project" value="UniProtKB-KW"/>
</dbReference>
<evidence type="ECO:0000256" key="5">
    <source>
        <dbReference type="ARBA" id="ARBA00022771"/>
    </source>
</evidence>
<evidence type="ECO:0000313" key="14">
    <source>
        <dbReference type="RefSeq" id="XP_030373412.1"/>
    </source>
</evidence>
<evidence type="ECO:0000259" key="12">
    <source>
        <dbReference type="Pfam" id="PF13880"/>
    </source>
</evidence>
<dbReference type="CDD" id="cd04301">
    <property type="entry name" value="NAT_SF"/>
    <property type="match status" value="1"/>
</dbReference>
<dbReference type="AlphaFoldDB" id="A0A6J2TEJ7"/>
<dbReference type="GO" id="GO:0007064">
    <property type="term" value="P:mitotic sister chromatid cohesion"/>
    <property type="evidence" value="ECO:0007669"/>
    <property type="project" value="TreeGrafter"/>
</dbReference>
<evidence type="ECO:0000256" key="10">
    <source>
        <dbReference type="SAM" id="MobiDB-lite"/>
    </source>
</evidence>
<feature type="domain" description="N-acetyltransferase ESCO acetyl-transferase" evidence="12">
    <location>
        <begin position="791"/>
        <end position="858"/>
    </location>
</feature>
<keyword evidence="4" id="KW-0479">Metal-binding</keyword>
<keyword evidence="3" id="KW-0808">Transferase</keyword>
<dbReference type="GeneID" id="115623274"/>
<evidence type="ECO:0000256" key="9">
    <source>
        <dbReference type="ARBA" id="ARBA00023315"/>
    </source>
</evidence>
<keyword evidence="6" id="KW-0862">Zinc</keyword>
<feature type="compositionally biased region" description="Polar residues" evidence="10">
    <location>
        <begin position="195"/>
        <end position="218"/>
    </location>
</feature>
<evidence type="ECO:0000256" key="2">
    <source>
        <dbReference type="ARBA" id="ARBA00005816"/>
    </source>
</evidence>
<accession>A0A6J2TEJ7</accession>
<feature type="compositionally biased region" description="Polar residues" evidence="10">
    <location>
        <begin position="242"/>
        <end position="254"/>
    </location>
</feature>
<feature type="region of interest" description="Disordered" evidence="10">
    <location>
        <begin position="1"/>
        <end position="272"/>
    </location>
</feature>
<dbReference type="Pfam" id="PF13878">
    <property type="entry name" value="zf-C2H2_3"/>
    <property type="match status" value="1"/>
</dbReference>
<dbReference type="InterPro" id="IPR028009">
    <property type="entry name" value="ESCO_Acetyltransf_dom"/>
</dbReference>
<reference evidence="14" key="1">
    <citation type="submission" date="2025-08" db="UniProtKB">
        <authorList>
            <consortium name="RefSeq"/>
        </authorList>
    </citation>
    <scope>IDENTIFICATION</scope>
    <source>
        <strain evidence="14">11010-0011.00</strain>
        <tissue evidence="14">Whole body</tissue>
    </source>
</reference>
<feature type="compositionally biased region" description="Polar residues" evidence="10">
    <location>
        <begin position="1"/>
        <end position="18"/>
    </location>
</feature>
<dbReference type="GO" id="GO:0061733">
    <property type="term" value="F:protein-lysine-acetyltransferase activity"/>
    <property type="evidence" value="ECO:0007669"/>
    <property type="project" value="TreeGrafter"/>
</dbReference>
<evidence type="ECO:0000256" key="8">
    <source>
        <dbReference type="ARBA" id="ARBA00023306"/>
    </source>
</evidence>
<feature type="compositionally biased region" description="Polar residues" evidence="10">
    <location>
        <begin position="67"/>
        <end position="82"/>
    </location>
</feature>
<feature type="compositionally biased region" description="Basic residues" evidence="10">
    <location>
        <begin position="172"/>
        <end position="185"/>
    </location>
</feature>
<evidence type="ECO:0000256" key="6">
    <source>
        <dbReference type="ARBA" id="ARBA00022833"/>
    </source>
</evidence>
<gene>
    <name evidence="14" type="primary">LOC115623274</name>
</gene>
<dbReference type="InterPro" id="IPR016181">
    <property type="entry name" value="Acyl_CoA_acyltransferase"/>
</dbReference>
<dbReference type="CTD" id="38812"/>
<organism evidence="13 14">
    <name type="scientific">Drosophila lebanonensis</name>
    <name type="common">Fruit fly</name>
    <name type="synonym">Scaptodrosophila lebanonensis</name>
    <dbReference type="NCBI Taxonomy" id="7225"/>
    <lineage>
        <taxon>Eukaryota</taxon>
        <taxon>Metazoa</taxon>
        <taxon>Ecdysozoa</taxon>
        <taxon>Arthropoda</taxon>
        <taxon>Hexapoda</taxon>
        <taxon>Insecta</taxon>
        <taxon>Pterygota</taxon>
        <taxon>Neoptera</taxon>
        <taxon>Endopterygota</taxon>
        <taxon>Diptera</taxon>
        <taxon>Brachycera</taxon>
        <taxon>Muscomorpha</taxon>
        <taxon>Ephydroidea</taxon>
        <taxon>Drosophilidae</taxon>
        <taxon>Scaptodrosophila</taxon>
    </lineage>
</organism>
<keyword evidence="13" id="KW-1185">Reference proteome</keyword>
<dbReference type="Pfam" id="PF13880">
    <property type="entry name" value="Acetyltransf_13"/>
    <property type="match status" value="1"/>
</dbReference>
<keyword evidence="9" id="KW-0012">Acyltransferase</keyword>
<evidence type="ECO:0000259" key="11">
    <source>
        <dbReference type="Pfam" id="PF13878"/>
    </source>
</evidence>
<evidence type="ECO:0000256" key="7">
    <source>
        <dbReference type="ARBA" id="ARBA00023242"/>
    </source>
</evidence>
<dbReference type="RefSeq" id="XP_030373412.1">
    <property type="nucleotide sequence ID" value="XM_030517552.1"/>
</dbReference>
<evidence type="ECO:0000256" key="4">
    <source>
        <dbReference type="ARBA" id="ARBA00022723"/>
    </source>
</evidence>